<dbReference type="InterPro" id="IPR042211">
    <property type="entry name" value="CRISPR-assoc_Cas1_N"/>
</dbReference>
<comment type="subunit">
    <text evidence="9 10">Homodimer, forms a heterotetramer with a Cas2 homodimer.</text>
</comment>
<dbReference type="Gene3D" id="1.20.120.920">
    <property type="entry name" value="CRISPR-associated endonuclease Cas1, C-terminal domain"/>
    <property type="match status" value="1"/>
</dbReference>
<evidence type="ECO:0000256" key="7">
    <source>
        <dbReference type="ARBA" id="ARBA00023125"/>
    </source>
</evidence>
<keyword evidence="6 10" id="KW-0051">Antiviral defense</keyword>
<dbReference type="CDD" id="cd09634">
    <property type="entry name" value="Cas1_I-II-III"/>
    <property type="match status" value="1"/>
</dbReference>
<evidence type="ECO:0000256" key="10">
    <source>
        <dbReference type="HAMAP-Rule" id="MF_01470"/>
    </source>
</evidence>
<reference evidence="12" key="1">
    <citation type="journal article" date="2015" name="PLoS ONE">
        <title>Complete Genome Sequence of Thermus aquaticus Y51MC23.</title>
        <authorList>
            <person name="Brumm P.J."/>
            <person name="Monsma S."/>
            <person name="Keough B."/>
            <person name="Jasinovica S."/>
            <person name="Ferguson E."/>
            <person name="Schoenfeld T."/>
            <person name="Lodes M."/>
            <person name="Mead D.A."/>
        </authorList>
    </citation>
    <scope>NUCLEOTIDE SEQUENCE [LARGE SCALE GENOMIC DNA]</scope>
    <source>
        <strain evidence="12">BAA-2747 / Y51MC23</strain>
    </source>
</reference>
<keyword evidence="12" id="KW-1185">Reference proteome</keyword>
<accession>A0ABN4IF61</accession>
<comment type="cofactor">
    <cofactor evidence="10">
        <name>Mg(2+)</name>
        <dbReference type="ChEBI" id="CHEBI:18420"/>
    </cofactor>
    <cofactor evidence="10">
        <name>Mn(2+)</name>
        <dbReference type="ChEBI" id="CHEBI:29035"/>
    </cofactor>
</comment>
<evidence type="ECO:0000313" key="11">
    <source>
        <dbReference type="EMBL" id="ALJ89973.1"/>
    </source>
</evidence>
<evidence type="ECO:0000256" key="6">
    <source>
        <dbReference type="ARBA" id="ARBA00023118"/>
    </source>
</evidence>
<proteinExistence type="inferred from homology"/>
<dbReference type="Pfam" id="PF01867">
    <property type="entry name" value="Cas_Cas1"/>
    <property type="match status" value="1"/>
</dbReference>
<comment type="function">
    <text evidence="10">CRISPR (clustered regularly interspaced short palindromic repeat), is an adaptive immune system that provides protection against mobile genetic elements (viruses, transposable elements and conjugative plasmids). CRISPR clusters contain spacers, sequences complementary to antecedent mobile elements, and target invading nucleic acids. CRISPR clusters are transcribed and processed into CRISPR RNA (crRNA). Acts as a dsDNA endonuclease. Involved in the integration of spacer DNA into the CRISPR cassette.</text>
</comment>
<dbReference type="EC" id="3.1.-.-" evidence="10"/>
<dbReference type="InterPro" id="IPR042206">
    <property type="entry name" value="CRISPR-assoc_Cas1_C"/>
</dbReference>
<evidence type="ECO:0000256" key="1">
    <source>
        <dbReference type="ARBA" id="ARBA00022722"/>
    </source>
</evidence>
<sequence length="316" mass="34751">MTLHLTHQGATLRLRQGRLLLEEKGVKVGSFPARQVRRVAVWGNVRLSTPALVFLLRQGAPVFFLSLEGFLYGVAGAFPDPHPAHLRAQFGAEALPLARAFVLGKLRSALALLLRHGLPEAEEVAQALARAGEAQRLESLRGAEGEGSRAYFQGLGRLLAAQGFGGRTRRPPRDPVNAALSYGYALLLGRVLVAVRLAGLHPEVGFLHAEGRRSPALALDLMEEFRVPVVDAVVLSAFRRGHLTPAHAEAREGGVYLNEEGRRRLIELLEGRFLEEVAHPLGFRKPLGEMIELQAYRLKKAILGKEAYTPYYLRIH</sequence>
<evidence type="ECO:0000256" key="5">
    <source>
        <dbReference type="ARBA" id="ARBA00022842"/>
    </source>
</evidence>
<evidence type="ECO:0000256" key="4">
    <source>
        <dbReference type="ARBA" id="ARBA00022801"/>
    </source>
</evidence>
<keyword evidence="5 10" id="KW-0460">Magnesium</keyword>
<keyword evidence="1 10" id="KW-0540">Nuclease</keyword>
<keyword evidence="4 10" id="KW-0378">Hydrolase</keyword>
<protein>
    <recommendedName>
        <fullName evidence="10">CRISPR-associated endonuclease Cas1</fullName>
        <ecNumber evidence="10">3.1.-.-</ecNumber>
    </recommendedName>
</protein>
<dbReference type="EMBL" id="CP010822">
    <property type="protein sequence ID" value="ALJ89973.1"/>
    <property type="molecule type" value="Genomic_DNA"/>
</dbReference>
<organism evidence="11 12">
    <name type="scientific">Thermus aquaticus (strain ATCC BAA-2747 / Y51MC23)</name>
    <dbReference type="NCBI Taxonomy" id="498848"/>
    <lineage>
        <taxon>Bacteria</taxon>
        <taxon>Thermotogati</taxon>
        <taxon>Deinococcota</taxon>
        <taxon>Deinococci</taxon>
        <taxon>Thermales</taxon>
        <taxon>Thermaceae</taxon>
        <taxon>Thermus</taxon>
    </lineage>
</organism>
<dbReference type="HAMAP" id="MF_01470">
    <property type="entry name" value="Cas1"/>
    <property type="match status" value="1"/>
</dbReference>
<dbReference type="Proteomes" id="UP000058660">
    <property type="component" value="Chromosome"/>
</dbReference>
<dbReference type="RefSeq" id="WP_003046974.1">
    <property type="nucleotide sequence ID" value="NZ_CP010822.1"/>
</dbReference>
<evidence type="ECO:0000256" key="9">
    <source>
        <dbReference type="ARBA" id="ARBA00038592"/>
    </source>
</evidence>
<evidence type="ECO:0000256" key="2">
    <source>
        <dbReference type="ARBA" id="ARBA00022723"/>
    </source>
</evidence>
<comment type="similarity">
    <text evidence="10">Belongs to the CRISPR-associated endonuclease Cas1 family.</text>
</comment>
<dbReference type="NCBIfam" id="TIGR00287">
    <property type="entry name" value="cas1"/>
    <property type="match status" value="1"/>
</dbReference>
<keyword evidence="2 10" id="KW-0479">Metal-binding</keyword>
<dbReference type="InterPro" id="IPR002729">
    <property type="entry name" value="CRISPR-assoc_Cas1"/>
</dbReference>
<dbReference type="PANTHER" id="PTHR34353">
    <property type="entry name" value="CRISPR-ASSOCIATED ENDONUCLEASE CAS1 1"/>
    <property type="match status" value="1"/>
</dbReference>
<feature type="binding site" evidence="10">
    <location>
        <position position="223"/>
    </location>
    <ligand>
        <name>Mn(2+)</name>
        <dbReference type="ChEBI" id="CHEBI:29035"/>
    </ligand>
</feature>
<dbReference type="PANTHER" id="PTHR34353:SF2">
    <property type="entry name" value="CRISPR-ASSOCIATED ENDONUCLEASE CAS1 1"/>
    <property type="match status" value="1"/>
</dbReference>
<keyword evidence="8 10" id="KW-0464">Manganese</keyword>
<name>A0ABN4IF61_THEA5</name>
<dbReference type="InterPro" id="IPR050646">
    <property type="entry name" value="Cas1"/>
</dbReference>
<evidence type="ECO:0000256" key="8">
    <source>
        <dbReference type="ARBA" id="ARBA00023211"/>
    </source>
</evidence>
<evidence type="ECO:0000256" key="3">
    <source>
        <dbReference type="ARBA" id="ARBA00022759"/>
    </source>
</evidence>
<keyword evidence="7 10" id="KW-0238">DNA-binding</keyword>
<feature type="binding site" evidence="10">
    <location>
        <position position="144"/>
    </location>
    <ligand>
        <name>Mn(2+)</name>
        <dbReference type="ChEBI" id="CHEBI:29035"/>
    </ligand>
</feature>
<keyword evidence="3 10" id="KW-0255">Endonuclease</keyword>
<gene>
    <name evidence="10" type="primary">cas1</name>
    <name evidence="11" type="ORF">TO73_0109</name>
</gene>
<evidence type="ECO:0000313" key="12">
    <source>
        <dbReference type="Proteomes" id="UP000058660"/>
    </source>
</evidence>
<feature type="binding site" evidence="10">
    <location>
        <position position="208"/>
    </location>
    <ligand>
        <name>Mn(2+)</name>
        <dbReference type="ChEBI" id="CHEBI:29035"/>
    </ligand>
</feature>
<dbReference type="Gene3D" id="3.100.10.20">
    <property type="entry name" value="CRISPR-associated endonuclease Cas1, N-terminal domain"/>
    <property type="match status" value="1"/>
</dbReference>